<name>A0ABD1QSA1_9LAMI</name>
<dbReference type="PANTHER" id="PTHR46702">
    <property type="entry name" value="DNA LIGASE (DUF1666)-RELATED"/>
    <property type="match status" value="1"/>
</dbReference>
<keyword evidence="2" id="KW-0472">Membrane</keyword>
<dbReference type="AlphaFoldDB" id="A0ABD1QSA1"/>
<feature type="transmembrane region" description="Helical" evidence="2">
    <location>
        <begin position="18"/>
        <end position="40"/>
    </location>
</feature>
<dbReference type="InterPro" id="IPR012870">
    <property type="entry name" value="DUF1666"/>
</dbReference>
<keyword evidence="2" id="KW-0812">Transmembrane</keyword>
<feature type="region of interest" description="Disordered" evidence="1">
    <location>
        <begin position="140"/>
        <end position="162"/>
    </location>
</feature>
<dbReference type="PANTHER" id="PTHR46702:SF2">
    <property type="entry name" value="DNA LIGASE (DUF1666)"/>
    <property type="match status" value="1"/>
</dbReference>
<organism evidence="3 4">
    <name type="scientific">Forsythia ovata</name>
    <dbReference type="NCBI Taxonomy" id="205694"/>
    <lineage>
        <taxon>Eukaryota</taxon>
        <taxon>Viridiplantae</taxon>
        <taxon>Streptophyta</taxon>
        <taxon>Embryophyta</taxon>
        <taxon>Tracheophyta</taxon>
        <taxon>Spermatophyta</taxon>
        <taxon>Magnoliopsida</taxon>
        <taxon>eudicotyledons</taxon>
        <taxon>Gunneridae</taxon>
        <taxon>Pentapetalae</taxon>
        <taxon>asterids</taxon>
        <taxon>lamiids</taxon>
        <taxon>Lamiales</taxon>
        <taxon>Oleaceae</taxon>
        <taxon>Forsythieae</taxon>
        <taxon>Forsythia</taxon>
    </lineage>
</organism>
<evidence type="ECO:0000313" key="4">
    <source>
        <dbReference type="Proteomes" id="UP001604277"/>
    </source>
</evidence>
<proteinExistence type="predicted"/>
<accession>A0ABD1QSA1</accession>
<evidence type="ECO:0000256" key="2">
    <source>
        <dbReference type="SAM" id="Phobius"/>
    </source>
</evidence>
<reference evidence="4" key="1">
    <citation type="submission" date="2024-07" db="EMBL/GenBank/DDBJ databases">
        <title>Two chromosome-level genome assemblies of Korean endemic species Abeliophyllum distichum and Forsythia ovata (Oleaceae).</title>
        <authorList>
            <person name="Jang H."/>
        </authorList>
    </citation>
    <scope>NUCLEOTIDE SEQUENCE [LARGE SCALE GENOMIC DNA]</scope>
</reference>
<evidence type="ECO:0008006" key="5">
    <source>
        <dbReference type="Google" id="ProtNLM"/>
    </source>
</evidence>
<keyword evidence="4" id="KW-1185">Reference proteome</keyword>
<feature type="compositionally biased region" description="Polar residues" evidence="1">
    <location>
        <begin position="225"/>
        <end position="245"/>
    </location>
</feature>
<feature type="region of interest" description="Disordered" evidence="1">
    <location>
        <begin position="221"/>
        <end position="259"/>
    </location>
</feature>
<gene>
    <name evidence="3" type="ORF">Fot_48099</name>
</gene>
<comment type="caution">
    <text evidence="3">The sequence shown here is derived from an EMBL/GenBank/DDBJ whole genome shotgun (WGS) entry which is preliminary data.</text>
</comment>
<dbReference type="Proteomes" id="UP001604277">
    <property type="component" value="Unassembled WGS sequence"/>
</dbReference>
<evidence type="ECO:0000256" key="1">
    <source>
        <dbReference type="SAM" id="MobiDB-lite"/>
    </source>
</evidence>
<protein>
    <recommendedName>
        <fullName evidence="5">Ribosomal protein L34Ae</fullName>
    </recommendedName>
</protein>
<sequence length="568" mass="67208">MQCPKETIASLFYNVSSFFLLLSFFFYFTSIVLAKLFTFLGGNPFSRRNHEYGYEFCIPSDEEMEMEMEMEMEEEENEYYGTDQSYEIKDHLMENIIHGSETLRFVAEEDQISEGKNLDSEDSFKSTADYEEVYEEEILVRDTDSSHDSETNDDNNPTSEFGINLVANHNKHQEKYGREIVEDEQKIEIKFKEEEDFLVFQPPRSMSKKLIEEKEEEQIFGDSLTIGSTSKDSSEWRSSINYRDQSGTDDPFSSSSRRSCPKWESYTVFQKYDEEMLFLDRISAQKLHETESLRSIQACPRSISDRIVHKLATKNKSSSDFHHNPYHELETAYVAQICLTWEALNWNYKYFQRLRASRRDFDPGCPAMVAQQFQQFQVLLQRYIENEPYENGRRPEIYARMRRFAPKLLQVPEYRDYLEEKREEGVSSRISSTSFLDIMEESMRTFMNFLKADRESHYKIFAALFRRNLRGSIDATLLLLQKKVNKKKKAKLNELRRSGTCLRKRRLRAEEEIEILMALIDLKVVSRVLRMKELNDEQLHWCENKMSKVKVSDGRLQRDSSPLFYPAH</sequence>
<feature type="compositionally biased region" description="Basic and acidic residues" evidence="1">
    <location>
        <begin position="140"/>
        <end position="150"/>
    </location>
</feature>
<dbReference type="EMBL" id="JBFOLJ010000014">
    <property type="protein sequence ID" value="KAL2479085.1"/>
    <property type="molecule type" value="Genomic_DNA"/>
</dbReference>
<keyword evidence="2" id="KW-1133">Transmembrane helix</keyword>
<dbReference type="Pfam" id="PF07891">
    <property type="entry name" value="DUF1666"/>
    <property type="match status" value="1"/>
</dbReference>
<evidence type="ECO:0000313" key="3">
    <source>
        <dbReference type="EMBL" id="KAL2479085.1"/>
    </source>
</evidence>